<dbReference type="Gene3D" id="1.20.120.440">
    <property type="entry name" value="YppE-like"/>
    <property type="match status" value="1"/>
</dbReference>
<name>A0A6G1XBK7_9BACI</name>
<proteinExistence type="predicted"/>
<evidence type="ECO:0000313" key="2">
    <source>
        <dbReference type="Proteomes" id="UP000480185"/>
    </source>
</evidence>
<dbReference type="Proteomes" id="UP000480185">
    <property type="component" value="Unassembled WGS sequence"/>
</dbReference>
<evidence type="ECO:0000313" key="1">
    <source>
        <dbReference type="EMBL" id="MRG88286.1"/>
    </source>
</evidence>
<accession>A0A6G1XBK7</accession>
<gene>
    <name evidence="1" type="ORF">GH754_18685</name>
</gene>
<sequence length="115" mass="14131">MSKMSEKLHQMIDQIYDQILNNGLERYNQGDAVDKKDREGFERVKRETKHVFKLIDQWEDEVMENIHRLDIFPNQVQNTKENMELLLLHSYYIDVRRKRFMELYHSIDYVLKLIK</sequence>
<dbReference type="AlphaFoldDB" id="A0A6G1XBK7"/>
<reference evidence="1 2" key="1">
    <citation type="submission" date="2019-11" db="EMBL/GenBank/DDBJ databases">
        <authorList>
            <person name="Li J."/>
        </authorList>
    </citation>
    <scope>NUCLEOTIDE SEQUENCE [LARGE SCALE GENOMIC DNA]</scope>
    <source>
        <strain evidence="1 2">J4</strain>
    </source>
</reference>
<dbReference type="Pfam" id="PF08807">
    <property type="entry name" value="DUF1798"/>
    <property type="match status" value="1"/>
</dbReference>
<dbReference type="InterPro" id="IPR014913">
    <property type="entry name" value="YppE-like"/>
</dbReference>
<dbReference type="EMBL" id="WJNH01000019">
    <property type="protein sequence ID" value="MRG88286.1"/>
    <property type="molecule type" value="Genomic_DNA"/>
</dbReference>
<dbReference type="OrthoDB" id="2691485at2"/>
<comment type="caution">
    <text evidence="1">The sequence shown here is derived from an EMBL/GenBank/DDBJ whole genome shotgun (WGS) entry which is preliminary data.</text>
</comment>
<organism evidence="1 2">
    <name type="scientific">Salinibacillus xinjiangensis</name>
    <dbReference type="NCBI Taxonomy" id="1229268"/>
    <lineage>
        <taxon>Bacteria</taxon>
        <taxon>Bacillati</taxon>
        <taxon>Bacillota</taxon>
        <taxon>Bacilli</taxon>
        <taxon>Bacillales</taxon>
        <taxon>Bacillaceae</taxon>
        <taxon>Salinibacillus</taxon>
    </lineage>
</organism>
<dbReference type="SUPFAM" id="SSF140415">
    <property type="entry name" value="YppE-like"/>
    <property type="match status" value="1"/>
</dbReference>
<keyword evidence="2" id="KW-1185">Reference proteome</keyword>
<dbReference type="InterPro" id="IPR023351">
    <property type="entry name" value="YppE-like_sf"/>
</dbReference>
<protein>
    <submittedName>
        <fullName evidence="1">DUF1798 family protein</fullName>
    </submittedName>
</protein>